<proteinExistence type="predicted"/>
<accession>A0ACC1TAZ4</accession>
<comment type="caution">
    <text evidence="1">The sequence shown here is derived from an EMBL/GenBank/DDBJ whole genome shotgun (WGS) entry which is preliminary data.</text>
</comment>
<reference evidence="1" key="1">
    <citation type="submission" date="2022-07" db="EMBL/GenBank/DDBJ databases">
        <title>Genome Sequence of Phlebia brevispora.</title>
        <authorList>
            <person name="Buettner E."/>
        </authorList>
    </citation>
    <scope>NUCLEOTIDE SEQUENCE</scope>
    <source>
        <strain evidence="1">MPL23</strain>
    </source>
</reference>
<evidence type="ECO:0000313" key="2">
    <source>
        <dbReference type="Proteomes" id="UP001148662"/>
    </source>
</evidence>
<organism evidence="1 2">
    <name type="scientific">Phlebia brevispora</name>
    <dbReference type="NCBI Taxonomy" id="194682"/>
    <lineage>
        <taxon>Eukaryota</taxon>
        <taxon>Fungi</taxon>
        <taxon>Dikarya</taxon>
        <taxon>Basidiomycota</taxon>
        <taxon>Agaricomycotina</taxon>
        <taxon>Agaricomycetes</taxon>
        <taxon>Polyporales</taxon>
        <taxon>Meruliaceae</taxon>
        <taxon>Phlebia</taxon>
    </lineage>
</organism>
<keyword evidence="2" id="KW-1185">Reference proteome</keyword>
<dbReference type="EMBL" id="JANHOG010000188">
    <property type="protein sequence ID" value="KAJ3557046.1"/>
    <property type="molecule type" value="Genomic_DNA"/>
</dbReference>
<sequence length="501" mass="55979">MSGRKLNSLEQKIHQSALSAGDKKITQREVDALAPDIAARTAALNFLLSTGMLKLLKGDDGKLQYRAVVKEELDVKKDLSNEEALVLSHIQAAGTEGIWTKHIKAKTELHQTVIDRCLKSLTQKQLVKALKGTVQHPTRKMYILFHLEPSTEVTGGPWYTDKELDTEFIKLLSAACLKFIRDRSFPRSRSGDGQQRLLYPISAQPPYPTAAQVQSFLNKSRITETQLTVEHVEMLLNVLVIDGEVERVPALGATLWESSFGDEDEDGDSSSNEEEKPKAKKRKRTDEHSKRKKKRRRTESDSESESDSDEKSSKKSKSRSKHRSKKRRRHEHSDEDDSESDEDRGEHKRKKSKKRKSSKETDSESGSETESDSARRKRSKSKGKKRSSSLVSASDSSASDSETESEPVRRSKSSSKSSKSKSKAKKRSSSPAGYVMDDSVAMEGALVYRAVYPERMAHFGLAQAPCGRCPVFDFCKEGGPVNPGECHYYGDWLAAAAVKIE</sequence>
<protein>
    <submittedName>
        <fullName evidence="1">Uncharacterized protein</fullName>
    </submittedName>
</protein>
<gene>
    <name evidence="1" type="ORF">NM688_g1683</name>
</gene>
<dbReference type="Proteomes" id="UP001148662">
    <property type="component" value="Unassembled WGS sequence"/>
</dbReference>
<name>A0ACC1TAZ4_9APHY</name>
<evidence type="ECO:0000313" key="1">
    <source>
        <dbReference type="EMBL" id="KAJ3557046.1"/>
    </source>
</evidence>